<reference evidence="1 2" key="1">
    <citation type="submission" date="2020-01" db="EMBL/GenBank/DDBJ databases">
        <authorList>
            <person name="Kim M."/>
        </authorList>
    </citation>
    <scope>NUCLEOTIDE SEQUENCE [LARGE SCALE GENOMIC DNA]</scope>
    <source>
        <strain evidence="1 2">BT10</strain>
    </source>
</reference>
<keyword evidence="2" id="KW-1185">Reference proteome</keyword>
<gene>
    <name evidence="1" type="ORF">GU926_08160</name>
</gene>
<organism evidence="1 2">
    <name type="scientific">Nibribacter ruber</name>
    <dbReference type="NCBI Taxonomy" id="2698458"/>
    <lineage>
        <taxon>Bacteria</taxon>
        <taxon>Pseudomonadati</taxon>
        <taxon>Bacteroidota</taxon>
        <taxon>Cytophagia</taxon>
        <taxon>Cytophagales</taxon>
        <taxon>Hymenobacteraceae</taxon>
        <taxon>Nibribacter</taxon>
    </lineage>
</organism>
<sequence length="227" mass="24720">MKAFFDNVRVALFGNSIPQSAVAAIELIVKTCKDRGVTQLEQIAYVLATVFHEVGEGMVPTGENLNYSAQGLANNWPGRYAVDPKAKVKVPNALAKKLAHKPQAIANNCYCNRMGNGNEASGEGWKFRGRDFCQTTGKDNYRRAGTAVGVDLVAHPERIAELPIAVNTLVVGMRDGWFTTRKLSHFITTKSCDFTSARAIINGSDKAAKVASYAADFLKALRLLKQL</sequence>
<dbReference type="Gene3D" id="1.10.530.10">
    <property type="match status" value="1"/>
</dbReference>
<dbReference type="RefSeq" id="WP_160690780.1">
    <property type="nucleotide sequence ID" value="NZ_CP047897.1"/>
</dbReference>
<protein>
    <recommendedName>
        <fullName evidence="3">Glycoside hydrolase family 19 catalytic domain-containing protein</fullName>
    </recommendedName>
</protein>
<dbReference type="Proteomes" id="UP000464214">
    <property type="component" value="Chromosome"/>
</dbReference>
<evidence type="ECO:0008006" key="3">
    <source>
        <dbReference type="Google" id="ProtNLM"/>
    </source>
</evidence>
<dbReference type="AlphaFoldDB" id="A0A6P1NYV8"/>
<dbReference type="SUPFAM" id="SSF53955">
    <property type="entry name" value="Lysozyme-like"/>
    <property type="match status" value="1"/>
</dbReference>
<dbReference type="PANTHER" id="PTHR34408">
    <property type="entry name" value="FAMILY PROTEIN, PUTATIVE-RELATED"/>
    <property type="match status" value="1"/>
</dbReference>
<dbReference type="InterPro" id="IPR052354">
    <property type="entry name" value="Cell_Wall_Dynamics_Protein"/>
</dbReference>
<accession>A0A6P1NYV8</accession>
<dbReference type="InterPro" id="IPR023346">
    <property type="entry name" value="Lysozyme-like_dom_sf"/>
</dbReference>
<proteinExistence type="predicted"/>
<dbReference type="KEGG" id="nib:GU926_08160"/>
<name>A0A6P1NYV8_9BACT</name>
<dbReference type="EMBL" id="CP047897">
    <property type="protein sequence ID" value="QHL87409.1"/>
    <property type="molecule type" value="Genomic_DNA"/>
</dbReference>
<evidence type="ECO:0000313" key="1">
    <source>
        <dbReference type="EMBL" id="QHL87409.1"/>
    </source>
</evidence>
<evidence type="ECO:0000313" key="2">
    <source>
        <dbReference type="Proteomes" id="UP000464214"/>
    </source>
</evidence>
<dbReference type="PANTHER" id="PTHR34408:SF1">
    <property type="entry name" value="GLYCOSYL HYDROLASE FAMILY 19 DOMAIN-CONTAINING PROTEIN HI_1415"/>
    <property type="match status" value="1"/>
</dbReference>